<protein>
    <submittedName>
        <fullName evidence="4">EVE domain-containing protein</fullName>
    </submittedName>
</protein>
<keyword evidence="1" id="KW-0597">Phosphoprotein</keyword>
<dbReference type="InterPro" id="IPR015947">
    <property type="entry name" value="PUA-like_sf"/>
</dbReference>
<evidence type="ECO:0000256" key="1">
    <source>
        <dbReference type="ARBA" id="ARBA00022553"/>
    </source>
</evidence>
<dbReference type="PANTHER" id="PTHR14087">
    <property type="entry name" value="THYMOCYTE NUCLEAR PROTEIN 1"/>
    <property type="match status" value="1"/>
</dbReference>
<dbReference type="PANTHER" id="PTHR14087:SF7">
    <property type="entry name" value="THYMOCYTE NUCLEAR PROTEIN 1"/>
    <property type="match status" value="1"/>
</dbReference>
<evidence type="ECO:0000259" key="2">
    <source>
        <dbReference type="Pfam" id="PF01878"/>
    </source>
</evidence>
<dbReference type="InterPro" id="IPR002740">
    <property type="entry name" value="EVE_domain"/>
</dbReference>
<dbReference type="SUPFAM" id="SSF88697">
    <property type="entry name" value="PUA domain-like"/>
    <property type="match status" value="1"/>
</dbReference>
<keyword evidence="5" id="KW-1185">Reference proteome</keyword>
<dbReference type="CDD" id="cd21133">
    <property type="entry name" value="EVE"/>
    <property type="match status" value="1"/>
</dbReference>
<dbReference type="EMBL" id="CP130613">
    <property type="protein sequence ID" value="WKW14047.1"/>
    <property type="molecule type" value="Genomic_DNA"/>
</dbReference>
<sequence>MNYWLIKSEPEMCSYADLEQSPKQTTYWDGVRNYQARNTLRDLMKKGDRCFFYHSNAEPSGIAGICEVVKEGYPDWTAFEKGHEHFDEKSDPDNPTWFMVDVKAVRPMPRLITLAELKSVKGLEKMVLLQKGSRLSVQPVTAKEWAIVCKHAGVAP</sequence>
<dbReference type="InterPro" id="IPR047197">
    <property type="entry name" value="THYN1-like_EVE"/>
</dbReference>
<gene>
    <name evidence="3" type="ORF">Strain138_000372</name>
    <name evidence="4" type="ORF">Strain318_000372</name>
</gene>
<name>A0AA49JXU5_9BACT</name>
<accession>A0AA49JXU5</accession>
<dbReference type="Proteomes" id="UP001229955">
    <property type="component" value="Chromosome"/>
</dbReference>
<accession>A0AA49JSF9</accession>
<dbReference type="Pfam" id="PF01878">
    <property type="entry name" value="EVE"/>
    <property type="match status" value="1"/>
</dbReference>
<reference evidence="4" key="1">
    <citation type="submission" date="2023-07" db="EMBL/GenBank/DDBJ databases">
        <authorList>
            <person name="Haufschild T."/>
            <person name="Kallscheuer N."/>
            <person name="Hammer J."/>
            <person name="Kohn T."/>
            <person name="Kabuu M."/>
            <person name="Jogler M."/>
            <person name="Wohfarth N."/>
            <person name="Heuer A."/>
            <person name="Rohde M."/>
            <person name="van Teeseling M.C.F."/>
            <person name="Jogler C."/>
        </authorList>
    </citation>
    <scope>NUCLEOTIDE SEQUENCE</scope>
    <source>
        <strain evidence="3">Strain 138</strain>
        <strain evidence="4">Strain 318</strain>
    </source>
</reference>
<evidence type="ECO:0000313" key="5">
    <source>
        <dbReference type="Proteomes" id="UP001229955"/>
    </source>
</evidence>
<evidence type="ECO:0000313" key="4">
    <source>
        <dbReference type="EMBL" id="WKW14047.1"/>
    </source>
</evidence>
<dbReference type="AlphaFoldDB" id="A0AA49JXU5"/>
<feature type="domain" description="EVE" evidence="2">
    <location>
        <begin position="2"/>
        <end position="150"/>
    </location>
</feature>
<dbReference type="KEGG" id="pspc:Strain318_000372"/>
<organism evidence="4 5">
    <name type="scientific">Pseudogemmatithrix spongiicola</name>
    <dbReference type="NCBI Taxonomy" id="3062599"/>
    <lineage>
        <taxon>Bacteria</taxon>
        <taxon>Pseudomonadati</taxon>
        <taxon>Gemmatimonadota</taxon>
        <taxon>Gemmatimonadia</taxon>
        <taxon>Gemmatimonadales</taxon>
        <taxon>Gemmatimonadaceae</taxon>
        <taxon>Pseudogemmatithrix</taxon>
    </lineage>
</organism>
<dbReference type="FunFam" id="3.10.590.10:FF:000003">
    <property type="entry name" value="Thymocyte nuclear protein 1"/>
    <property type="match status" value="1"/>
</dbReference>
<dbReference type="EMBL" id="CP130612">
    <property type="protein sequence ID" value="WKW11137.1"/>
    <property type="molecule type" value="Genomic_DNA"/>
</dbReference>
<proteinExistence type="predicted"/>
<dbReference type="RefSeq" id="WP_367886839.1">
    <property type="nucleotide sequence ID" value="NZ_CP130612.1"/>
</dbReference>
<evidence type="ECO:0000313" key="3">
    <source>
        <dbReference type="EMBL" id="WKW11137.1"/>
    </source>
</evidence>
<dbReference type="InterPro" id="IPR052181">
    <property type="entry name" value="5hmC_binding"/>
</dbReference>
<dbReference type="Gene3D" id="3.10.590.10">
    <property type="entry name" value="ph1033 like domains"/>
    <property type="match status" value="1"/>
</dbReference>